<dbReference type="InterPro" id="IPR023346">
    <property type="entry name" value="Lysozyme-like_dom_sf"/>
</dbReference>
<dbReference type="Proteomes" id="UP000464754">
    <property type="component" value="Chromosome"/>
</dbReference>
<dbReference type="InterPro" id="IPR008258">
    <property type="entry name" value="Transglycosylase_SLT_dom_1"/>
</dbReference>
<dbReference type="Pfam" id="PF01464">
    <property type="entry name" value="SLT"/>
    <property type="match status" value="1"/>
</dbReference>
<dbReference type="AlphaFoldDB" id="A0A6N4TJ51"/>
<name>A0A6N4TJ51_9FIRM</name>
<proteinExistence type="predicted"/>
<evidence type="ECO:0000313" key="3">
    <source>
        <dbReference type="Proteomes" id="UP000464754"/>
    </source>
</evidence>
<accession>A0A6N4TJ51</accession>
<protein>
    <recommendedName>
        <fullName evidence="1">Transglycosylase SLT domain-containing protein</fullName>
    </recommendedName>
</protein>
<evidence type="ECO:0000259" key="1">
    <source>
        <dbReference type="Pfam" id="PF01464"/>
    </source>
</evidence>
<gene>
    <name evidence="2" type="ORF">Aargi30884_16500</name>
</gene>
<dbReference type="KEGG" id="aarg:Aargi30884_16500"/>
<dbReference type="SUPFAM" id="SSF53955">
    <property type="entry name" value="Lysozyme-like"/>
    <property type="match status" value="1"/>
</dbReference>
<dbReference type="Gene3D" id="1.10.530.10">
    <property type="match status" value="1"/>
</dbReference>
<feature type="domain" description="Transglycosylase SLT" evidence="1">
    <location>
        <begin position="62"/>
        <end position="160"/>
    </location>
</feature>
<reference evidence="3" key="1">
    <citation type="submission" date="2019-05" db="EMBL/GenBank/DDBJ databases">
        <title>Complete genome sequencing of Absiella argi strain JCM 30884.</title>
        <authorList>
            <person name="Sakamoto M."/>
            <person name="Murakami T."/>
            <person name="Mori H."/>
        </authorList>
    </citation>
    <scope>NUCLEOTIDE SEQUENCE [LARGE SCALE GENOMIC DNA]</scope>
    <source>
        <strain evidence="3">JCM 30884</strain>
    </source>
</reference>
<sequence>MKMALKFIVIIILTMSAEMLYIRTIEHEEVSSVHAEEKTEVREEIEKIKYYDIPLETELQDYIRKECDEMNVEMELVLAIMKVESDFNSEVISDTNDYGLMQINIVNHESLQKKLSIYDFLDPYDSARAGIYMLSGLDWCENDVQRLMCYNMGVSGAKRAWSKGIHETEYTKRVLEAKNEMKDKAYEVMMMEN</sequence>
<keyword evidence="3" id="KW-1185">Reference proteome</keyword>
<evidence type="ECO:0000313" key="2">
    <source>
        <dbReference type="EMBL" id="BBK22747.1"/>
    </source>
</evidence>
<dbReference type="CDD" id="cd00254">
    <property type="entry name" value="LT-like"/>
    <property type="match status" value="1"/>
</dbReference>
<organism evidence="2 3">
    <name type="scientific">Amedibacterium intestinale</name>
    <dbReference type="NCBI Taxonomy" id="2583452"/>
    <lineage>
        <taxon>Bacteria</taxon>
        <taxon>Bacillati</taxon>
        <taxon>Bacillota</taxon>
        <taxon>Erysipelotrichia</taxon>
        <taxon>Erysipelotrichales</taxon>
        <taxon>Erysipelotrichaceae</taxon>
        <taxon>Amedibacterium</taxon>
    </lineage>
</organism>
<dbReference type="RefSeq" id="WP_163052022.1">
    <property type="nucleotide sequence ID" value="NZ_AP019695.1"/>
</dbReference>
<dbReference type="EMBL" id="AP019695">
    <property type="protein sequence ID" value="BBK22747.1"/>
    <property type="molecule type" value="Genomic_DNA"/>
</dbReference>